<gene>
    <name evidence="1" type="ORF">HKBW3S06_01366</name>
</gene>
<evidence type="ECO:0000313" key="2">
    <source>
        <dbReference type="Proteomes" id="UP000580051"/>
    </source>
</evidence>
<dbReference type="Proteomes" id="UP000580051">
    <property type="component" value="Unassembled WGS sequence"/>
</dbReference>
<feature type="non-terminal residue" evidence="1">
    <location>
        <position position="1"/>
    </location>
</feature>
<accession>A0A6V8NP12</accession>
<protein>
    <submittedName>
        <fullName evidence="1">Uncharacterized protein</fullName>
    </submittedName>
</protein>
<proteinExistence type="predicted"/>
<evidence type="ECO:0000313" key="1">
    <source>
        <dbReference type="EMBL" id="GFP22139.1"/>
    </source>
</evidence>
<dbReference type="EMBL" id="BLRV01000230">
    <property type="protein sequence ID" value="GFP22139.1"/>
    <property type="molecule type" value="Genomic_DNA"/>
</dbReference>
<name>A0A6V8NP12_9ACTN</name>
<reference evidence="1 2" key="1">
    <citation type="journal article" date="2020" name="Front. Microbiol.">
        <title>Single-cell genomics of novel Actinobacteria with the Wood-Ljungdahl pathway discovered in a serpentinizing system.</title>
        <authorList>
            <person name="Merino N."/>
            <person name="Kawai M."/>
            <person name="Boyd E.S."/>
            <person name="Colman D.R."/>
            <person name="McGlynn S.E."/>
            <person name="Nealson K.H."/>
            <person name="Kurokawa K."/>
            <person name="Hongoh Y."/>
        </authorList>
    </citation>
    <scope>NUCLEOTIDE SEQUENCE [LARGE SCALE GENOMIC DNA]</scope>
    <source>
        <strain evidence="1 2">S06</strain>
    </source>
</reference>
<sequence>LVYSRATPPKDLQVILNSQKGIYFEKSFGKLDFYKIPDEDLLPHIYPVATPILVNGSIDEMFKAVTSDNFAIGKSALFLSDQTSKSQWEFLDRYSEAKCILYLVNQGICKFELDCFYAMNF</sequence>
<dbReference type="AlphaFoldDB" id="A0A6V8NP12"/>
<organism evidence="1 2">
    <name type="scientific">Candidatus Hakubella thermalkaliphila</name>
    <dbReference type="NCBI Taxonomy" id="2754717"/>
    <lineage>
        <taxon>Bacteria</taxon>
        <taxon>Bacillati</taxon>
        <taxon>Actinomycetota</taxon>
        <taxon>Actinomycetota incertae sedis</taxon>
        <taxon>Candidatus Hakubellales</taxon>
        <taxon>Candidatus Hakubellaceae</taxon>
        <taxon>Candidatus Hakubella</taxon>
    </lineage>
</organism>
<comment type="caution">
    <text evidence="1">The sequence shown here is derived from an EMBL/GenBank/DDBJ whole genome shotgun (WGS) entry which is preliminary data.</text>
</comment>